<comment type="caution">
    <text evidence="2">The sequence shown here is derived from an EMBL/GenBank/DDBJ whole genome shotgun (WGS) entry which is preliminary data.</text>
</comment>
<proteinExistence type="predicted"/>
<dbReference type="Pfam" id="PF13788">
    <property type="entry name" value="DUF4180"/>
    <property type="match status" value="1"/>
</dbReference>
<feature type="domain" description="DUF4180" evidence="1">
    <location>
        <begin position="14"/>
        <end position="123"/>
    </location>
</feature>
<dbReference type="EMBL" id="BOSL01000006">
    <property type="protein sequence ID" value="GIP53371.1"/>
    <property type="molecule type" value="Genomic_DNA"/>
</dbReference>
<evidence type="ECO:0000313" key="3">
    <source>
        <dbReference type="Proteomes" id="UP000679992"/>
    </source>
</evidence>
<accession>A0ABQ4MBJ2</accession>
<evidence type="ECO:0000259" key="1">
    <source>
        <dbReference type="Pfam" id="PF13788"/>
    </source>
</evidence>
<dbReference type="Proteomes" id="UP000679992">
    <property type="component" value="Unassembled WGS sequence"/>
</dbReference>
<evidence type="ECO:0000313" key="2">
    <source>
        <dbReference type="EMBL" id="GIP53371.1"/>
    </source>
</evidence>
<organism evidence="2 3">
    <name type="scientific">Paenibacillus vini</name>
    <dbReference type="NCBI Taxonomy" id="1476024"/>
    <lineage>
        <taxon>Bacteria</taxon>
        <taxon>Bacillati</taxon>
        <taxon>Bacillota</taxon>
        <taxon>Bacilli</taxon>
        <taxon>Bacillales</taxon>
        <taxon>Paenibacillaceae</taxon>
        <taxon>Paenibacillus</taxon>
    </lineage>
</organism>
<protein>
    <recommendedName>
        <fullName evidence="1">DUF4180 domain-containing protein</fullName>
    </recommendedName>
</protein>
<dbReference type="InterPro" id="IPR025438">
    <property type="entry name" value="DUF4180"/>
</dbReference>
<sequence>MWEDNMNITTVSKNGVEIASVHSDEILISDVQSALDLIATVSYEVGCHRIILQKSVVSEEFFDLKTRLAGDIIQKFINYQAKIVIVGDFSVYSSKSLRDFIYESNKGKDLFFLPNEEQAIDKLSLV</sequence>
<reference evidence="2 3" key="1">
    <citation type="submission" date="2021-03" db="EMBL/GenBank/DDBJ databases">
        <title>Antimicrobial resistance genes in bacteria isolated from Japanese honey, and their potential for conferring macrolide and lincosamide resistance in the American foulbrood pathogen Paenibacillus larvae.</title>
        <authorList>
            <person name="Okamoto M."/>
            <person name="Kumagai M."/>
            <person name="Kanamori H."/>
            <person name="Takamatsu D."/>
        </authorList>
    </citation>
    <scope>NUCLEOTIDE SEQUENCE [LARGE SCALE GENOMIC DNA]</scope>
    <source>
        <strain evidence="2 3">J42TS3</strain>
    </source>
</reference>
<gene>
    <name evidence="2" type="ORF">J42TS3_24060</name>
</gene>
<keyword evidence="3" id="KW-1185">Reference proteome</keyword>
<name>A0ABQ4MBJ2_9BACL</name>